<dbReference type="GO" id="GO:0006508">
    <property type="term" value="P:proteolysis"/>
    <property type="evidence" value="ECO:0007669"/>
    <property type="project" value="UniProtKB-KW"/>
</dbReference>
<dbReference type="SUPFAM" id="SSF56672">
    <property type="entry name" value="DNA/RNA polymerases"/>
    <property type="match status" value="1"/>
</dbReference>
<evidence type="ECO:0000256" key="7">
    <source>
        <dbReference type="ARBA" id="ARBA00022918"/>
    </source>
</evidence>
<dbReference type="Gene3D" id="2.40.70.10">
    <property type="entry name" value="Acid Proteases"/>
    <property type="match status" value="1"/>
</dbReference>
<keyword evidence="6" id="KW-0378">Hydrolase</keyword>
<dbReference type="Gene3D" id="3.30.70.270">
    <property type="match status" value="2"/>
</dbReference>
<evidence type="ECO:0000259" key="9">
    <source>
        <dbReference type="PROSITE" id="PS50175"/>
    </source>
</evidence>
<dbReference type="InterPro" id="IPR021109">
    <property type="entry name" value="Peptidase_aspartic_dom_sf"/>
</dbReference>
<feature type="domain" description="Reverse transcriptase" evidence="10">
    <location>
        <begin position="582"/>
        <end position="761"/>
    </location>
</feature>
<dbReference type="Pfam" id="PF00078">
    <property type="entry name" value="RVT_1"/>
    <property type="match status" value="1"/>
</dbReference>
<comment type="caution">
    <text evidence="11">The sequence shown here is derived from an EMBL/GenBank/DDBJ whole genome shotgun (WGS) entry which is preliminary data.</text>
</comment>
<keyword evidence="2" id="KW-0808">Transferase</keyword>
<keyword evidence="3" id="KW-0548">Nucleotidyltransferase</keyword>
<dbReference type="InterPro" id="IPR043128">
    <property type="entry name" value="Rev_trsase/Diguanyl_cyclase"/>
</dbReference>
<dbReference type="PROSITE" id="PS50175">
    <property type="entry name" value="ASP_PROT_RETROV"/>
    <property type="match status" value="1"/>
</dbReference>
<dbReference type="GO" id="GO:0004190">
    <property type="term" value="F:aspartic-type endopeptidase activity"/>
    <property type="evidence" value="ECO:0007669"/>
    <property type="project" value="InterPro"/>
</dbReference>
<evidence type="ECO:0000256" key="4">
    <source>
        <dbReference type="ARBA" id="ARBA00022722"/>
    </source>
</evidence>
<keyword evidence="12" id="KW-1185">Reference proteome</keyword>
<dbReference type="PROSITE" id="PS00141">
    <property type="entry name" value="ASP_PROTEASE"/>
    <property type="match status" value="1"/>
</dbReference>
<dbReference type="InterPro" id="IPR001969">
    <property type="entry name" value="Aspartic_peptidase_AS"/>
</dbReference>
<sequence length="817" mass="92163">MSNPEKKEDSGVLETAVRGRTMAIPEQYDGSCDWDEWLEHLEDAAFVNDWNEAEKLKWLPLSLSQKARSTFRQLPPSIRSSYRSCVTSLKERLDPPSNAAVYRAELENRRRHAQESWSDISRDIRRLVEKAYPTLSDDAKDIIGLDKFLNTLDRPELVLLVKQRNPKNIEEAVRAALEVESFMIRPVPDPAKNETSSDISRLTSCLERMQLRLEDIGQRMQAFQPKQHDRRATRTAYVLPLRKGWTPRPKLRKTVKLNAPPSLGQDGGYVTTTRKDPHPGSDLMAVVGKIDGCPTNILIDTGSAVTLVQSGIPTEPWRNGNLLAADGTHLTVSGKRWAKLEIGNQAFTHPVVIVENLVQQALLGRDFLRRFGCTLNIADAVLQISGESVRLMEATTARRKVDVIIEEDVTLAPFTECCVMVRTISAGNSHGPWLLEQRPEGRLPVAVARAVVHPREGCVPVQLLNPSGDKVTIHQGKVVATIEVVDPLPLERSLKTHVALPTAIEKLLDEVAQRTTSEKLDKLRGLLTDFADVFSTYDGDLGRTTRTEHHINTGDAQPIRLCPRRIPWHFREQMDGLLTDMINKDIIEPSTSPWTAPVVLVKKKDGNVRFCVDFRKLNLVTKKDSYPLPRIDETIDTLAGAEWFSTLDLTSGYWQVPVAKEDREKTAFCTPKGLYQFKVMPFGLCNARATFQRVMDLTLTGLKWKKCLVYLDDIVIFGRTFQEHLNNLAEILQRIRQSGLKLKPAKCRLCAKEIPFLGHIVYRDGVRTNPSKTEKVASWPTPTSTSEVRTFLGLASYYRRFVKSFASIARPLHRLTE</sequence>
<dbReference type="CDD" id="cd00303">
    <property type="entry name" value="retropepsin_like"/>
    <property type="match status" value="1"/>
</dbReference>
<evidence type="ECO:0000256" key="1">
    <source>
        <dbReference type="ARBA" id="ARBA00022670"/>
    </source>
</evidence>
<dbReference type="CDD" id="cd01647">
    <property type="entry name" value="RT_LTR"/>
    <property type="match status" value="1"/>
</dbReference>
<dbReference type="InterPro" id="IPR043502">
    <property type="entry name" value="DNA/RNA_pol_sf"/>
</dbReference>
<evidence type="ECO:0000256" key="6">
    <source>
        <dbReference type="ARBA" id="ARBA00022801"/>
    </source>
</evidence>
<dbReference type="InterPro" id="IPR050951">
    <property type="entry name" value="Retrovirus_Pol_polyprotein"/>
</dbReference>
<dbReference type="SUPFAM" id="SSF50630">
    <property type="entry name" value="Acid proteases"/>
    <property type="match status" value="1"/>
</dbReference>
<gene>
    <name evidence="11" type="primary">pol</name>
    <name evidence="11" type="ORF">T05_3103</name>
</gene>
<dbReference type="Pfam" id="PF00077">
    <property type="entry name" value="RVP"/>
    <property type="match status" value="1"/>
</dbReference>
<evidence type="ECO:0000256" key="3">
    <source>
        <dbReference type="ARBA" id="ARBA00022695"/>
    </source>
</evidence>
<dbReference type="PANTHER" id="PTHR37984">
    <property type="entry name" value="PROTEIN CBG26694"/>
    <property type="match status" value="1"/>
</dbReference>
<dbReference type="GO" id="GO:0003964">
    <property type="term" value="F:RNA-directed DNA polymerase activity"/>
    <property type="evidence" value="ECO:0007669"/>
    <property type="project" value="UniProtKB-KW"/>
</dbReference>
<proteinExistence type="predicted"/>
<dbReference type="FunFam" id="3.10.10.10:FF:000007">
    <property type="entry name" value="Retrovirus-related Pol polyprotein from transposon 17.6-like Protein"/>
    <property type="match status" value="1"/>
</dbReference>
<evidence type="ECO:0000256" key="8">
    <source>
        <dbReference type="SAM" id="MobiDB-lite"/>
    </source>
</evidence>
<evidence type="ECO:0000259" key="10">
    <source>
        <dbReference type="PROSITE" id="PS50878"/>
    </source>
</evidence>
<evidence type="ECO:0000313" key="12">
    <source>
        <dbReference type="Proteomes" id="UP000055048"/>
    </source>
</evidence>
<evidence type="ECO:0000256" key="5">
    <source>
        <dbReference type="ARBA" id="ARBA00022759"/>
    </source>
</evidence>
<protein>
    <submittedName>
        <fullName evidence="11">Retrovirus-related Pol polyprotein from transposon 17.6</fullName>
    </submittedName>
</protein>
<dbReference type="Proteomes" id="UP000055048">
    <property type="component" value="Unassembled WGS sequence"/>
</dbReference>
<dbReference type="Gene3D" id="3.10.10.10">
    <property type="entry name" value="HIV Type 1 Reverse Transcriptase, subunit A, domain 1"/>
    <property type="match status" value="1"/>
</dbReference>
<name>A0A0V0T2P8_9BILA</name>
<evidence type="ECO:0000313" key="11">
    <source>
        <dbReference type="EMBL" id="KRX33254.1"/>
    </source>
</evidence>
<organism evidence="11 12">
    <name type="scientific">Trichinella murrelli</name>
    <dbReference type="NCBI Taxonomy" id="144512"/>
    <lineage>
        <taxon>Eukaryota</taxon>
        <taxon>Metazoa</taxon>
        <taxon>Ecdysozoa</taxon>
        <taxon>Nematoda</taxon>
        <taxon>Enoplea</taxon>
        <taxon>Dorylaimia</taxon>
        <taxon>Trichinellida</taxon>
        <taxon>Trichinellidae</taxon>
        <taxon>Trichinella</taxon>
    </lineage>
</organism>
<dbReference type="GO" id="GO:0004519">
    <property type="term" value="F:endonuclease activity"/>
    <property type="evidence" value="ECO:0007669"/>
    <property type="project" value="UniProtKB-KW"/>
</dbReference>
<keyword evidence="4" id="KW-0540">Nuclease</keyword>
<accession>A0A0V0T2P8</accession>
<feature type="region of interest" description="Disordered" evidence="8">
    <location>
        <begin position="257"/>
        <end position="277"/>
    </location>
</feature>
<dbReference type="EMBL" id="JYDJ01000858">
    <property type="protein sequence ID" value="KRX33254.1"/>
    <property type="molecule type" value="Genomic_DNA"/>
</dbReference>
<evidence type="ECO:0000256" key="2">
    <source>
        <dbReference type="ARBA" id="ARBA00022679"/>
    </source>
</evidence>
<feature type="domain" description="Peptidase A2" evidence="9">
    <location>
        <begin position="295"/>
        <end position="367"/>
    </location>
</feature>
<dbReference type="InterPro" id="IPR001995">
    <property type="entry name" value="Peptidase_A2_cat"/>
</dbReference>
<dbReference type="PANTHER" id="PTHR37984:SF5">
    <property type="entry name" value="PROTEIN NYNRIN-LIKE"/>
    <property type="match status" value="1"/>
</dbReference>
<reference evidence="11 12" key="1">
    <citation type="submission" date="2015-01" db="EMBL/GenBank/DDBJ databases">
        <title>Evolution of Trichinella species and genotypes.</title>
        <authorList>
            <person name="Korhonen P.K."/>
            <person name="Edoardo P."/>
            <person name="Giuseppe L.R."/>
            <person name="Gasser R.B."/>
        </authorList>
    </citation>
    <scope>NUCLEOTIDE SEQUENCE [LARGE SCALE GENOMIC DNA]</scope>
    <source>
        <strain evidence="11">ISS417</strain>
    </source>
</reference>
<keyword evidence="1" id="KW-0645">Protease</keyword>
<dbReference type="STRING" id="144512.A0A0V0T2P8"/>
<dbReference type="PROSITE" id="PS50878">
    <property type="entry name" value="RT_POL"/>
    <property type="match status" value="1"/>
</dbReference>
<dbReference type="InterPro" id="IPR018061">
    <property type="entry name" value="Retropepsins"/>
</dbReference>
<dbReference type="AlphaFoldDB" id="A0A0V0T2P8"/>
<dbReference type="InterPro" id="IPR000477">
    <property type="entry name" value="RT_dom"/>
</dbReference>
<keyword evidence="7" id="KW-0695">RNA-directed DNA polymerase</keyword>
<feature type="non-terminal residue" evidence="11">
    <location>
        <position position="817"/>
    </location>
</feature>
<keyword evidence="5" id="KW-0255">Endonuclease</keyword>